<sequence length="80" mass="8920">MESIDFNPRHETIARDNCSPSPRARSDRTRHVHVTADEPDARGTVRRTRAGPSLSEHGPLLPVCELCKRHNRDAVAVPSL</sequence>
<dbReference type="Proteomes" id="UP000438429">
    <property type="component" value="Unassembled WGS sequence"/>
</dbReference>
<gene>
    <name evidence="3" type="ORF">F2P81_026027</name>
    <name evidence="2" type="ORF">SMAX5B_011701</name>
</gene>
<evidence type="ECO:0000256" key="1">
    <source>
        <dbReference type="SAM" id="MobiDB-lite"/>
    </source>
</evidence>
<evidence type="ECO:0000313" key="5">
    <source>
        <dbReference type="Proteomes" id="UP000438429"/>
    </source>
</evidence>
<accession>A0A2U9AYU3</accession>
<organism evidence="2 4">
    <name type="scientific">Scophthalmus maximus</name>
    <name type="common">Turbot</name>
    <name type="synonym">Psetta maxima</name>
    <dbReference type="NCBI Taxonomy" id="52904"/>
    <lineage>
        <taxon>Eukaryota</taxon>
        <taxon>Metazoa</taxon>
        <taxon>Chordata</taxon>
        <taxon>Craniata</taxon>
        <taxon>Vertebrata</taxon>
        <taxon>Euteleostomi</taxon>
        <taxon>Actinopterygii</taxon>
        <taxon>Neopterygii</taxon>
        <taxon>Teleostei</taxon>
        <taxon>Neoteleostei</taxon>
        <taxon>Acanthomorphata</taxon>
        <taxon>Carangaria</taxon>
        <taxon>Pleuronectiformes</taxon>
        <taxon>Pleuronectoidei</taxon>
        <taxon>Scophthalmidae</taxon>
        <taxon>Scophthalmus</taxon>
    </lineage>
</organism>
<protein>
    <submittedName>
        <fullName evidence="2">Uncharacterized protein</fullName>
    </submittedName>
</protein>
<name>A0A2U9AYU3_SCOMX</name>
<feature type="compositionally biased region" description="Basic and acidic residues" evidence="1">
    <location>
        <begin position="24"/>
        <end position="43"/>
    </location>
</feature>
<reference evidence="3 5" key="2">
    <citation type="submission" date="2019-06" db="EMBL/GenBank/DDBJ databases">
        <title>Draft genomes of female and male turbot (Scophthalmus maximus).</title>
        <authorList>
            <person name="Xu H."/>
            <person name="Xu X.-W."/>
            <person name="Shao C."/>
            <person name="Chen S."/>
        </authorList>
    </citation>
    <scope>NUCLEOTIDE SEQUENCE [LARGE SCALE GENOMIC DNA]</scope>
    <source>
        <strain evidence="3">Ysfricsl-2016a</strain>
        <tissue evidence="3">Blood</tissue>
    </source>
</reference>
<evidence type="ECO:0000313" key="2">
    <source>
        <dbReference type="EMBL" id="AWO96745.1"/>
    </source>
</evidence>
<evidence type="ECO:0000313" key="4">
    <source>
        <dbReference type="Proteomes" id="UP000246464"/>
    </source>
</evidence>
<dbReference type="AlphaFoldDB" id="A0A2U9AYU3"/>
<evidence type="ECO:0000313" key="3">
    <source>
        <dbReference type="EMBL" id="KAF0021719.1"/>
    </source>
</evidence>
<keyword evidence="4" id="KW-1185">Reference proteome</keyword>
<proteinExistence type="predicted"/>
<dbReference type="Proteomes" id="UP000246464">
    <property type="component" value="Chromosome 1"/>
</dbReference>
<dbReference type="EMBL" id="CP026243">
    <property type="protein sequence ID" value="AWO96745.1"/>
    <property type="molecule type" value="Genomic_DNA"/>
</dbReference>
<feature type="region of interest" description="Disordered" evidence="1">
    <location>
        <begin position="1"/>
        <end position="55"/>
    </location>
</feature>
<reference evidence="2 4" key="1">
    <citation type="submission" date="2017-12" db="EMBL/GenBank/DDBJ databases">
        <title>Integrating genomic resources of turbot (Scophthalmus maximus) in depth evaluation of genetic and physical mapping variation across individuals.</title>
        <authorList>
            <person name="Martinez P."/>
        </authorList>
    </citation>
    <scope>NUCLEOTIDE SEQUENCE [LARGE SCALE GENOMIC DNA]</scope>
</reference>
<dbReference type="EMBL" id="VEVO01002751">
    <property type="protein sequence ID" value="KAF0021719.1"/>
    <property type="molecule type" value="Genomic_DNA"/>
</dbReference>